<feature type="transmembrane region" description="Helical" evidence="6">
    <location>
        <begin position="71"/>
        <end position="90"/>
    </location>
</feature>
<evidence type="ECO:0000256" key="1">
    <source>
        <dbReference type="ARBA" id="ARBA00004651"/>
    </source>
</evidence>
<feature type="transmembrane region" description="Helical" evidence="6">
    <location>
        <begin position="296"/>
        <end position="322"/>
    </location>
</feature>
<comment type="subcellular location">
    <subcellularLocation>
        <location evidence="1">Cell membrane</location>
        <topology evidence="1">Multi-pass membrane protein</topology>
    </subcellularLocation>
</comment>
<protein>
    <recommendedName>
        <fullName evidence="9">Cytochrome c oxidase assembly protein</fullName>
    </recommendedName>
</protein>
<keyword evidence="8" id="KW-1185">Reference proteome</keyword>
<feature type="transmembrane region" description="Helical" evidence="6">
    <location>
        <begin position="181"/>
        <end position="201"/>
    </location>
</feature>
<name>A0A6S7D3Y3_9BURK</name>
<evidence type="ECO:0008006" key="9">
    <source>
        <dbReference type="Google" id="ProtNLM"/>
    </source>
</evidence>
<evidence type="ECO:0000256" key="4">
    <source>
        <dbReference type="ARBA" id="ARBA00022989"/>
    </source>
</evidence>
<accession>A0A6S7D3Y3</accession>
<dbReference type="AlphaFoldDB" id="A0A6S7D3Y3"/>
<keyword evidence="5 6" id="KW-0472">Membrane</keyword>
<feature type="transmembrane region" description="Helical" evidence="6">
    <location>
        <begin position="250"/>
        <end position="276"/>
    </location>
</feature>
<gene>
    <name evidence="7" type="ORF">LMG28138_05733</name>
</gene>
<evidence type="ECO:0000256" key="5">
    <source>
        <dbReference type="ARBA" id="ARBA00023136"/>
    </source>
</evidence>
<feature type="transmembrane region" description="Helical" evidence="6">
    <location>
        <begin position="140"/>
        <end position="161"/>
    </location>
</feature>
<evidence type="ECO:0000313" key="8">
    <source>
        <dbReference type="Proteomes" id="UP000494115"/>
    </source>
</evidence>
<dbReference type="EMBL" id="CADIKM010000077">
    <property type="protein sequence ID" value="CAB3805939.1"/>
    <property type="molecule type" value="Genomic_DNA"/>
</dbReference>
<dbReference type="InterPro" id="IPR019108">
    <property type="entry name" value="Caa3_assmbl_CtaG-rel"/>
</dbReference>
<sequence>MNCRPLSIALRGMRTPSSARVSSRTRLGSRCHDMAVAQLVLLLAAAPSASAHVRSADERGAPPLAWSFDAWVVLPLAISAVLYTLGYIRLRARSRHAKSAHARQLAAFAGGWLMLVVSLDSPLDSLSAALFSAHMVQHELMMIVAAPLFVLGRPLSVWVWAFPHGARTWLGRAVRTRGVRACWRAITTPAGAWLLHAAALWAWHEPKLFEAALANPRMHTLQHASFLFSALLFWWTIFGEPARRRGSGPAMLSLFTTMVHTGALGALITLSPGLWYPSYVEPCSALGFDPLHDQELGGLVMWVPGGLAYLVAGLAVSARWLFQRQAHVFIGRPFTAPPDGGV</sequence>
<reference evidence="7 8" key="1">
    <citation type="submission" date="2020-04" db="EMBL/GenBank/DDBJ databases">
        <authorList>
            <person name="De Canck E."/>
        </authorList>
    </citation>
    <scope>NUCLEOTIDE SEQUENCE [LARGE SCALE GENOMIC DNA]</scope>
    <source>
        <strain evidence="7 8">LMG 28138</strain>
    </source>
</reference>
<evidence type="ECO:0000256" key="3">
    <source>
        <dbReference type="ARBA" id="ARBA00022692"/>
    </source>
</evidence>
<dbReference type="Proteomes" id="UP000494115">
    <property type="component" value="Unassembled WGS sequence"/>
</dbReference>
<keyword evidence="4 6" id="KW-1133">Transmembrane helix</keyword>
<feature type="transmembrane region" description="Helical" evidence="6">
    <location>
        <begin position="102"/>
        <end position="120"/>
    </location>
</feature>
<evidence type="ECO:0000256" key="6">
    <source>
        <dbReference type="SAM" id="Phobius"/>
    </source>
</evidence>
<evidence type="ECO:0000313" key="7">
    <source>
        <dbReference type="EMBL" id="CAB3805939.1"/>
    </source>
</evidence>
<keyword evidence="3 6" id="KW-0812">Transmembrane</keyword>
<organism evidence="7 8">
    <name type="scientific">Pararobbsia alpina</name>
    <dbReference type="NCBI Taxonomy" id="621374"/>
    <lineage>
        <taxon>Bacteria</taxon>
        <taxon>Pseudomonadati</taxon>
        <taxon>Pseudomonadota</taxon>
        <taxon>Betaproteobacteria</taxon>
        <taxon>Burkholderiales</taxon>
        <taxon>Burkholderiaceae</taxon>
        <taxon>Pararobbsia</taxon>
    </lineage>
</organism>
<dbReference type="GO" id="GO:0005886">
    <property type="term" value="C:plasma membrane"/>
    <property type="evidence" value="ECO:0007669"/>
    <property type="project" value="UniProtKB-SubCell"/>
</dbReference>
<proteinExistence type="predicted"/>
<evidence type="ECO:0000256" key="2">
    <source>
        <dbReference type="ARBA" id="ARBA00022475"/>
    </source>
</evidence>
<keyword evidence="2" id="KW-1003">Cell membrane</keyword>
<feature type="transmembrane region" description="Helical" evidence="6">
    <location>
        <begin position="221"/>
        <end position="238"/>
    </location>
</feature>
<dbReference type="Pfam" id="PF09678">
    <property type="entry name" value="Caa3_CtaG"/>
    <property type="match status" value="1"/>
</dbReference>